<evidence type="ECO:0000313" key="7">
    <source>
        <dbReference type="Proteomes" id="UP000263232"/>
    </source>
</evidence>
<evidence type="ECO:0000313" key="6">
    <source>
        <dbReference type="EMBL" id="AXY26243.1"/>
    </source>
</evidence>
<keyword evidence="4" id="KW-0560">Oxidoreductase</keyword>
<gene>
    <name evidence="6" type="ORF">CL176_09680</name>
</gene>
<dbReference type="AlphaFoldDB" id="A0A347WMD6"/>
<dbReference type="GO" id="GO:0050660">
    <property type="term" value="F:flavin adenine dinucleotide binding"/>
    <property type="evidence" value="ECO:0007669"/>
    <property type="project" value="InterPro"/>
</dbReference>
<name>A0A347WMD6_9LACT</name>
<dbReference type="SUPFAM" id="SSF55103">
    <property type="entry name" value="FAD-linked oxidases, C-terminal domain"/>
    <property type="match status" value="1"/>
</dbReference>
<keyword evidence="2" id="KW-0285">Flavoprotein</keyword>
<reference evidence="6 7" key="1">
    <citation type="submission" date="2017-09" db="EMBL/GenBank/DDBJ databases">
        <title>Complete genome sequence of Oxytococcus suis strain ZY16052.</title>
        <authorList>
            <person name="Li F."/>
        </authorList>
    </citation>
    <scope>NUCLEOTIDE SEQUENCE [LARGE SCALE GENOMIC DNA]</scope>
    <source>
        <strain evidence="6 7">ZY16052</strain>
    </source>
</reference>
<dbReference type="Pfam" id="PF02913">
    <property type="entry name" value="FAD-oxidase_C"/>
    <property type="match status" value="1"/>
</dbReference>
<feature type="domain" description="FAD-binding oxidoreductase/transferase type 4 C-terminal" evidence="5">
    <location>
        <begin position="2"/>
        <end position="120"/>
    </location>
</feature>
<dbReference type="FunFam" id="1.10.45.10:FF:000001">
    <property type="entry name" value="D-lactate dehydrogenase mitochondrial"/>
    <property type="match status" value="1"/>
</dbReference>
<sequence length="123" mass="13802">MYDPVVPANYFTPLVAKAKEIGRELDIETAFFGHAGDGNIHICVIREDQSDEEWEQAKADYEARIYPLISDLGGLPSAEYGIGLEKKEHLGDFFSEDDIDVFRAIKRALDPNNTLNPGKIFDL</sequence>
<dbReference type="Proteomes" id="UP000263232">
    <property type="component" value="Chromosome"/>
</dbReference>
<dbReference type="InterPro" id="IPR016171">
    <property type="entry name" value="Vanillyl_alc_oxidase_C-sub2"/>
</dbReference>
<dbReference type="EMBL" id="CP023434">
    <property type="protein sequence ID" value="AXY26243.1"/>
    <property type="molecule type" value="Genomic_DNA"/>
</dbReference>
<evidence type="ECO:0000256" key="2">
    <source>
        <dbReference type="ARBA" id="ARBA00022630"/>
    </source>
</evidence>
<accession>A0A347WMD6</accession>
<evidence type="ECO:0000256" key="4">
    <source>
        <dbReference type="ARBA" id="ARBA00023002"/>
    </source>
</evidence>
<dbReference type="OrthoDB" id="9767256at2"/>
<organism evidence="6 7">
    <name type="scientific">Suicoccus acidiformans</name>
    <dbReference type="NCBI Taxonomy" id="2036206"/>
    <lineage>
        <taxon>Bacteria</taxon>
        <taxon>Bacillati</taxon>
        <taxon>Bacillota</taxon>
        <taxon>Bacilli</taxon>
        <taxon>Lactobacillales</taxon>
        <taxon>Aerococcaceae</taxon>
        <taxon>Suicoccus</taxon>
    </lineage>
</organism>
<evidence type="ECO:0000256" key="1">
    <source>
        <dbReference type="ARBA" id="ARBA00001974"/>
    </source>
</evidence>
<proteinExistence type="predicted"/>
<comment type="cofactor">
    <cofactor evidence="1">
        <name>FAD</name>
        <dbReference type="ChEBI" id="CHEBI:57692"/>
    </cofactor>
</comment>
<dbReference type="InterPro" id="IPR004113">
    <property type="entry name" value="FAD-bd_oxidored_4_C"/>
</dbReference>
<keyword evidence="7" id="KW-1185">Reference proteome</keyword>
<dbReference type="PANTHER" id="PTHR42934:SF2">
    <property type="entry name" value="GLYCOLATE OXIDASE SUBUNIT GLCD"/>
    <property type="match status" value="1"/>
</dbReference>
<protein>
    <recommendedName>
        <fullName evidence="5">FAD-binding oxidoreductase/transferase type 4 C-terminal domain-containing protein</fullName>
    </recommendedName>
</protein>
<evidence type="ECO:0000256" key="3">
    <source>
        <dbReference type="ARBA" id="ARBA00022827"/>
    </source>
</evidence>
<keyword evidence="3" id="KW-0274">FAD</keyword>
<dbReference type="Gene3D" id="3.30.70.2740">
    <property type="match status" value="1"/>
</dbReference>
<evidence type="ECO:0000259" key="5">
    <source>
        <dbReference type="Pfam" id="PF02913"/>
    </source>
</evidence>
<dbReference type="Gene3D" id="1.10.45.10">
    <property type="entry name" value="Vanillyl-alcohol Oxidase, Chain A, domain 4"/>
    <property type="match status" value="1"/>
</dbReference>
<dbReference type="PANTHER" id="PTHR42934">
    <property type="entry name" value="GLYCOLATE OXIDASE SUBUNIT GLCD"/>
    <property type="match status" value="1"/>
</dbReference>
<dbReference type="InterPro" id="IPR016164">
    <property type="entry name" value="FAD-linked_Oxase-like_C"/>
</dbReference>
<dbReference type="InterPro" id="IPR051914">
    <property type="entry name" value="FAD-linked_OxidoTrans_Type4"/>
</dbReference>
<dbReference type="KEGG" id="abae:CL176_09680"/>
<dbReference type="GO" id="GO:0016491">
    <property type="term" value="F:oxidoreductase activity"/>
    <property type="evidence" value="ECO:0007669"/>
    <property type="project" value="UniProtKB-KW"/>
</dbReference>